<accession>A0A921URQ1</accession>
<reference evidence="1" key="2">
    <citation type="submission" date="2020-10" db="EMBL/GenBank/DDBJ databases">
        <authorList>
            <person name="Cooper E.A."/>
            <person name="Brenton Z.W."/>
            <person name="Flinn B.S."/>
            <person name="Jenkins J."/>
            <person name="Shu S."/>
            <person name="Flowers D."/>
            <person name="Luo F."/>
            <person name="Wang Y."/>
            <person name="Xia P."/>
            <person name="Barry K."/>
            <person name="Daum C."/>
            <person name="Lipzen A."/>
            <person name="Yoshinaga Y."/>
            <person name="Schmutz J."/>
            <person name="Saski C."/>
            <person name="Vermerris W."/>
            <person name="Kresovich S."/>
        </authorList>
    </citation>
    <scope>NUCLEOTIDE SEQUENCE</scope>
</reference>
<proteinExistence type="predicted"/>
<protein>
    <submittedName>
        <fullName evidence="1">Uncharacterized protein</fullName>
    </submittedName>
</protein>
<comment type="caution">
    <text evidence="1">The sequence shown here is derived from an EMBL/GenBank/DDBJ whole genome shotgun (WGS) entry which is preliminary data.</text>
</comment>
<dbReference type="AlphaFoldDB" id="A0A921URQ1"/>
<reference evidence="1" key="1">
    <citation type="journal article" date="2019" name="BMC Genomics">
        <title>A new reference genome for Sorghum bicolor reveals high levels of sequence similarity between sweet and grain genotypes: implications for the genetics of sugar metabolism.</title>
        <authorList>
            <person name="Cooper E.A."/>
            <person name="Brenton Z.W."/>
            <person name="Flinn B.S."/>
            <person name="Jenkins J."/>
            <person name="Shu S."/>
            <person name="Flowers D."/>
            <person name="Luo F."/>
            <person name="Wang Y."/>
            <person name="Xia P."/>
            <person name="Barry K."/>
            <person name="Daum C."/>
            <person name="Lipzen A."/>
            <person name="Yoshinaga Y."/>
            <person name="Schmutz J."/>
            <person name="Saski C."/>
            <person name="Vermerris W."/>
            <person name="Kresovich S."/>
        </authorList>
    </citation>
    <scope>NUCLEOTIDE SEQUENCE</scope>
</reference>
<dbReference type="EMBL" id="CM027681">
    <property type="protein sequence ID" value="KAG0541888.1"/>
    <property type="molecule type" value="Genomic_DNA"/>
</dbReference>
<dbReference type="PANTHER" id="PTHR35700">
    <property type="entry name" value="OS07G0181800 PROTEIN"/>
    <property type="match status" value="1"/>
</dbReference>
<dbReference type="PANTHER" id="PTHR35700:SF1">
    <property type="entry name" value="OS07G0181800 PROTEIN"/>
    <property type="match status" value="1"/>
</dbReference>
<dbReference type="Proteomes" id="UP000807115">
    <property type="component" value="Chromosome 2"/>
</dbReference>
<sequence length="64" mass="6874">MSSLGTSKGILENAKFGVYGSVPVALTYLVATGSKDLKKLMGLRPYVVYLPEGRPTPSTTRRTV</sequence>
<name>A0A921URQ1_SORBI</name>
<gene>
    <name evidence="1" type="ORF">BDA96_02G055000</name>
</gene>
<organism evidence="1 2">
    <name type="scientific">Sorghum bicolor</name>
    <name type="common">Sorghum</name>
    <name type="synonym">Sorghum vulgare</name>
    <dbReference type="NCBI Taxonomy" id="4558"/>
    <lineage>
        <taxon>Eukaryota</taxon>
        <taxon>Viridiplantae</taxon>
        <taxon>Streptophyta</taxon>
        <taxon>Embryophyta</taxon>
        <taxon>Tracheophyta</taxon>
        <taxon>Spermatophyta</taxon>
        <taxon>Magnoliopsida</taxon>
        <taxon>Liliopsida</taxon>
        <taxon>Poales</taxon>
        <taxon>Poaceae</taxon>
        <taxon>PACMAD clade</taxon>
        <taxon>Panicoideae</taxon>
        <taxon>Andropogonodae</taxon>
        <taxon>Andropogoneae</taxon>
        <taxon>Sorghinae</taxon>
        <taxon>Sorghum</taxon>
    </lineage>
</organism>
<evidence type="ECO:0000313" key="1">
    <source>
        <dbReference type="EMBL" id="KAG0541888.1"/>
    </source>
</evidence>
<evidence type="ECO:0000313" key="2">
    <source>
        <dbReference type="Proteomes" id="UP000807115"/>
    </source>
</evidence>